<dbReference type="AlphaFoldDB" id="I6THG9"/>
<dbReference type="PANTHER" id="PTHR47169">
    <property type="entry name" value="OS01G0541250 PROTEIN"/>
    <property type="match status" value="1"/>
</dbReference>
<feature type="chain" id="PRO_5003706110" evidence="1">
    <location>
        <begin position="29"/>
        <end position="503"/>
    </location>
</feature>
<proteinExistence type="predicted"/>
<organism evidence="2">
    <name type="scientific">Pseudo-nitzschia multiseries</name>
    <name type="common">Marine planktonic diatom</name>
    <name type="synonym">Nitzschia pungens f. multiseries</name>
    <dbReference type="NCBI Taxonomy" id="37319"/>
    <lineage>
        <taxon>Eukaryota</taxon>
        <taxon>Sar</taxon>
        <taxon>Stramenopiles</taxon>
        <taxon>Ochrophyta</taxon>
        <taxon>Bacillariophyta</taxon>
        <taxon>Bacillariophyceae</taxon>
        <taxon>Bacillariophycidae</taxon>
        <taxon>Bacillariales</taxon>
        <taxon>Bacillariaceae</taxon>
        <taxon>Pseudo-nitzschia</taxon>
    </lineage>
</organism>
<accession>I6THG9</accession>
<feature type="signal peptide" evidence="1">
    <location>
        <begin position="1"/>
        <end position="28"/>
    </location>
</feature>
<sequence length="503" mass="56609">MEAERKHQQHSTINLVQSIFLFLTILQARNNNTNNEQQTTHNNNNNNSIMTSLVAPPSLEVLPTTHEVLPRHNQNLTLNERQAVVHFLLPKQSTTSAKLPKGAFKESAALFGVTARTCSRVWKMYLETVDPETCPAGDVSTNRKNCGRKSTFAAVEEAVKKVSYKDRSDLRTLSAASGIARTTLGNYVKKGQILRHSGAVKPFLTEKNKKARVEFALSLIKPDGKFEDMYDTIHIDEKWFYLKTTNQKTYLCSGEPEPHSTCKSKRFIEKVMFLCAVARPRHDADRNAGFDGKIGIWPFVVKEPAQRNSVNRPRGTMVTKNIPSVNAAEYQKMMLEKVLPAIQEKFPVCWKSRPIFIQEDNAKPHHLRSRAAVREAAREAGWNITVTTQPPNSPDFNVLDLGFFASIQALQYKKRAKNIDQLIANVEEALVETSTIALNSIFLSLQCALEESIKVQGNNSYKLRHMGKEKLLKEDNLPVSITCDADTVTFAQQTLAALNMREV</sequence>
<dbReference type="EMBL" id="JX013907">
    <property type="protein sequence ID" value="AFM74331.1"/>
    <property type="molecule type" value="Genomic_DNA"/>
</dbReference>
<reference evidence="2" key="1">
    <citation type="submission" date="2012-05" db="EMBL/GenBank/DDBJ databases">
        <title>Pirate transposons in diatom genomes.</title>
        <authorList>
            <person name="Maumus F."/>
        </authorList>
    </citation>
    <scope>NUCLEOTIDE SEQUENCE</scope>
    <source>
        <strain evidence="2">CLN-47</strain>
    </source>
</reference>
<dbReference type="InterPro" id="IPR036397">
    <property type="entry name" value="RNaseH_sf"/>
</dbReference>
<protein>
    <submittedName>
        <fullName evidence="2">Tranposase</fullName>
    </submittedName>
</protein>
<dbReference type="GO" id="GO:0003676">
    <property type="term" value="F:nucleic acid binding"/>
    <property type="evidence" value="ECO:0007669"/>
    <property type="project" value="InterPro"/>
</dbReference>
<dbReference type="Gene3D" id="3.30.420.10">
    <property type="entry name" value="Ribonuclease H-like superfamily/Ribonuclease H"/>
    <property type="match status" value="1"/>
</dbReference>
<name>I6THG9_PSEMU</name>
<evidence type="ECO:0000313" key="2">
    <source>
        <dbReference type="EMBL" id="AFM74331.1"/>
    </source>
</evidence>
<dbReference type="PANTHER" id="PTHR47169:SF2">
    <property type="entry name" value="OS01G0541250 PROTEIN"/>
    <property type="match status" value="1"/>
</dbReference>
<keyword evidence="1" id="KW-0732">Signal</keyword>
<evidence type="ECO:0000256" key="1">
    <source>
        <dbReference type="SAM" id="SignalP"/>
    </source>
</evidence>